<dbReference type="GO" id="GO:0045910">
    <property type="term" value="P:negative regulation of DNA recombination"/>
    <property type="evidence" value="ECO:0007669"/>
    <property type="project" value="TreeGrafter"/>
</dbReference>
<dbReference type="Gene3D" id="1.10.10.10">
    <property type="entry name" value="Winged helix-like DNA-binding domain superfamily/Winged helix DNA-binding domain"/>
    <property type="match status" value="1"/>
</dbReference>
<dbReference type="SMART" id="SM00526">
    <property type="entry name" value="H15"/>
    <property type="match status" value="1"/>
</dbReference>
<dbReference type="PANTHER" id="PTHR11467:SF103">
    <property type="entry name" value="HMG-Y-RELATED PROTEIN A"/>
    <property type="match status" value="1"/>
</dbReference>
<reference evidence="8" key="1">
    <citation type="submission" date="2023-05" db="EMBL/GenBank/DDBJ databases">
        <title>Genome and transcriptome analyses reveal genes involved in the formation of fine ridges on petal epidermal cells in Hibiscus trionum.</title>
        <authorList>
            <person name="Koshimizu S."/>
            <person name="Masuda S."/>
            <person name="Ishii T."/>
            <person name="Shirasu K."/>
            <person name="Hoshino A."/>
            <person name="Arita M."/>
        </authorList>
    </citation>
    <scope>NUCLEOTIDE SEQUENCE</scope>
    <source>
        <strain evidence="8">Hamamatsu line</strain>
    </source>
</reference>
<evidence type="ECO:0000313" key="8">
    <source>
        <dbReference type="EMBL" id="GMI87627.1"/>
    </source>
</evidence>
<dbReference type="Pfam" id="PF00538">
    <property type="entry name" value="Linker_histone"/>
    <property type="match status" value="1"/>
</dbReference>
<evidence type="ECO:0000256" key="5">
    <source>
        <dbReference type="ARBA" id="ARBA00023242"/>
    </source>
</evidence>
<evidence type="ECO:0000313" key="9">
    <source>
        <dbReference type="Proteomes" id="UP001165190"/>
    </source>
</evidence>
<dbReference type="PRINTS" id="PR00929">
    <property type="entry name" value="ATHOOK"/>
</dbReference>
<feature type="compositionally biased region" description="Basic residues" evidence="6">
    <location>
        <begin position="157"/>
        <end position="166"/>
    </location>
</feature>
<dbReference type="Proteomes" id="UP001165190">
    <property type="component" value="Unassembled WGS sequence"/>
</dbReference>
<evidence type="ECO:0000256" key="2">
    <source>
        <dbReference type="ARBA" id="ARBA00004286"/>
    </source>
</evidence>
<sequence>MATEVVNGAQKPLIPDYSQMILEAIDALNEKAGSNKSTIAKHIESTRSDLPAAHTTLLSHHLNKMKQRGQIVMLKNNYMRPDPNAPPKRGRGRPPKPKAPLPPGTVISPPRPRGRPPKDPSAPPKPKATPGSGRPRGRPPKMAKTTAETAPPAPGVKRGRGRPRKV</sequence>
<organism evidence="8 9">
    <name type="scientific">Hibiscus trionum</name>
    <name type="common">Flower of an hour</name>
    <dbReference type="NCBI Taxonomy" id="183268"/>
    <lineage>
        <taxon>Eukaryota</taxon>
        <taxon>Viridiplantae</taxon>
        <taxon>Streptophyta</taxon>
        <taxon>Embryophyta</taxon>
        <taxon>Tracheophyta</taxon>
        <taxon>Spermatophyta</taxon>
        <taxon>Magnoliopsida</taxon>
        <taxon>eudicotyledons</taxon>
        <taxon>Gunneridae</taxon>
        <taxon>Pentapetalae</taxon>
        <taxon>rosids</taxon>
        <taxon>malvids</taxon>
        <taxon>Malvales</taxon>
        <taxon>Malvaceae</taxon>
        <taxon>Malvoideae</taxon>
        <taxon>Hibiscus</taxon>
    </lineage>
</organism>
<dbReference type="PANTHER" id="PTHR11467">
    <property type="entry name" value="HISTONE H1"/>
    <property type="match status" value="1"/>
</dbReference>
<keyword evidence="9" id="KW-1185">Reference proteome</keyword>
<name>A0A9W7I2I9_HIBTR</name>
<dbReference type="PROSITE" id="PS51504">
    <property type="entry name" value="H15"/>
    <property type="match status" value="1"/>
</dbReference>
<dbReference type="Pfam" id="PF02178">
    <property type="entry name" value="AT_hook"/>
    <property type="match status" value="4"/>
</dbReference>
<comment type="subcellular location">
    <subcellularLocation>
        <location evidence="2">Chromosome</location>
    </subcellularLocation>
    <subcellularLocation>
        <location evidence="1">Nucleus</location>
    </subcellularLocation>
</comment>
<dbReference type="FunFam" id="1.10.10.10:FF:000493">
    <property type="entry name" value="HMG-Y-related protein A"/>
    <property type="match status" value="1"/>
</dbReference>
<dbReference type="InterPro" id="IPR000116">
    <property type="entry name" value="HMGA"/>
</dbReference>
<keyword evidence="3" id="KW-0677">Repeat</keyword>
<dbReference type="InterPro" id="IPR017956">
    <property type="entry name" value="AT_hook_DNA-bd_motif"/>
</dbReference>
<dbReference type="InterPro" id="IPR036390">
    <property type="entry name" value="WH_DNA-bd_sf"/>
</dbReference>
<dbReference type="GO" id="GO:0006355">
    <property type="term" value="P:regulation of DNA-templated transcription"/>
    <property type="evidence" value="ECO:0007669"/>
    <property type="project" value="InterPro"/>
</dbReference>
<dbReference type="GO" id="GO:0006334">
    <property type="term" value="P:nucleosome assembly"/>
    <property type="evidence" value="ECO:0007669"/>
    <property type="project" value="InterPro"/>
</dbReference>
<dbReference type="GO" id="GO:0030261">
    <property type="term" value="P:chromosome condensation"/>
    <property type="evidence" value="ECO:0007669"/>
    <property type="project" value="TreeGrafter"/>
</dbReference>
<dbReference type="OrthoDB" id="1110759at2759"/>
<dbReference type="AlphaFoldDB" id="A0A9W7I2I9"/>
<evidence type="ECO:0000256" key="3">
    <source>
        <dbReference type="ARBA" id="ARBA00022737"/>
    </source>
</evidence>
<dbReference type="GO" id="GO:0003690">
    <property type="term" value="F:double-stranded DNA binding"/>
    <property type="evidence" value="ECO:0007669"/>
    <property type="project" value="TreeGrafter"/>
</dbReference>
<dbReference type="PRINTS" id="PR00930">
    <property type="entry name" value="HIGHMOBLTYIY"/>
</dbReference>
<dbReference type="InterPro" id="IPR005818">
    <property type="entry name" value="Histone_H1/H5_H15"/>
</dbReference>
<keyword evidence="4" id="KW-0238">DNA-binding</keyword>
<dbReference type="InterPro" id="IPR036388">
    <property type="entry name" value="WH-like_DNA-bd_sf"/>
</dbReference>
<evidence type="ECO:0000256" key="6">
    <source>
        <dbReference type="SAM" id="MobiDB-lite"/>
    </source>
</evidence>
<dbReference type="GO" id="GO:0000786">
    <property type="term" value="C:nucleosome"/>
    <property type="evidence" value="ECO:0007669"/>
    <property type="project" value="InterPro"/>
</dbReference>
<protein>
    <submittedName>
        <fullName evidence="8">High mobility group A</fullName>
    </submittedName>
</protein>
<dbReference type="GO" id="GO:0005730">
    <property type="term" value="C:nucleolus"/>
    <property type="evidence" value="ECO:0007669"/>
    <property type="project" value="TreeGrafter"/>
</dbReference>
<feature type="region of interest" description="Disordered" evidence="6">
    <location>
        <begin position="66"/>
        <end position="166"/>
    </location>
</feature>
<proteinExistence type="predicted"/>
<dbReference type="SMART" id="SM00384">
    <property type="entry name" value="AT_hook"/>
    <property type="match status" value="3"/>
</dbReference>
<keyword evidence="5" id="KW-0539">Nucleus</keyword>
<comment type="caution">
    <text evidence="8">The sequence shown here is derived from an EMBL/GenBank/DDBJ whole genome shotgun (WGS) entry which is preliminary data.</text>
</comment>
<evidence type="ECO:0000256" key="4">
    <source>
        <dbReference type="ARBA" id="ARBA00023125"/>
    </source>
</evidence>
<gene>
    <name evidence="8" type="ORF">HRI_002432000</name>
</gene>
<feature type="domain" description="H15" evidence="7">
    <location>
        <begin position="13"/>
        <end position="82"/>
    </location>
</feature>
<evidence type="ECO:0000256" key="1">
    <source>
        <dbReference type="ARBA" id="ARBA00004123"/>
    </source>
</evidence>
<dbReference type="EMBL" id="BSYR01000022">
    <property type="protein sequence ID" value="GMI87627.1"/>
    <property type="molecule type" value="Genomic_DNA"/>
</dbReference>
<evidence type="ECO:0000259" key="7">
    <source>
        <dbReference type="PROSITE" id="PS51504"/>
    </source>
</evidence>
<accession>A0A9W7I2I9</accession>
<dbReference type="SUPFAM" id="SSF46785">
    <property type="entry name" value="Winged helix' DNA-binding domain"/>
    <property type="match status" value="1"/>
</dbReference>
<dbReference type="GO" id="GO:0031492">
    <property type="term" value="F:nucleosomal DNA binding"/>
    <property type="evidence" value="ECO:0007669"/>
    <property type="project" value="TreeGrafter"/>
</dbReference>